<dbReference type="CDD" id="cd08422">
    <property type="entry name" value="PBP2_CrgA_like"/>
    <property type="match status" value="1"/>
</dbReference>
<dbReference type="PANTHER" id="PTHR30537:SF5">
    <property type="entry name" value="HTH-TYPE TRANSCRIPTIONAL ACTIVATOR TTDR-RELATED"/>
    <property type="match status" value="1"/>
</dbReference>
<reference evidence="6" key="2">
    <citation type="submission" date="2023-01" db="EMBL/GenBank/DDBJ databases">
        <title>Draft genome sequence of Sneathiella chinensis strain NBRC 103408.</title>
        <authorList>
            <person name="Sun Q."/>
            <person name="Mori K."/>
        </authorList>
    </citation>
    <scope>NUCLEOTIDE SEQUENCE</scope>
    <source>
        <strain evidence="6">NBRC 103408</strain>
    </source>
</reference>
<dbReference type="InterPro" id="IPR036388">
    <property type="entry name" value="WH-like_DNA-bd_sf"/>
</dbReference>
<comment type="caution">
    <text evidence="6">The sequence shown here is derived from an EMBL/GenBank/DDBJ whole genome shotgun (WGS) entry which is preliminary data.</text>
</comment>
<dbReference type="InterPro" id="IPR005119">
    <property type="entry name" value="LysR_subst-bd"/>
</dbReference>
<name>A0ABQ5U5I0_9PROT</name>
<evidence type="ECO:0000313" key="6">
    <source>
        <dbReference type="EMBL" id="GLQ07118.1"/>
    </source>
</evidence>
<keyword evidence="3" id="KW-0238">DNA-binding</keyword>
<feature type="domain" description="HTH lysR-type" evidence="5">
    <location>
        <begin position="1"/>
        <end position="59"/>
    </location>
</feature>
<reference evidence="6" key="1">
    <citation type="journal article" date="2014" name="Int. J. Syst. Evol. Microbiol.">
        <title>Complete genome of a new Firmicutes species belonging to the dominant human colonic microbiota ('Ruminococcus bicirculans') reveals two chromosomes and a selective capacity to utilize plant glucans.</title>
        <authorList>
            <consortium name="NISC Comparative Sequencing Program"/>
            <person name="Wegmann U."/>
            <person name="Louis P."/>
            <person name="Goesmann A."/>
            <person name="Henrissat B."/>
            <person name="Duncan S.H."/>
            <person name="Flint H.J."/>
        </authorList>
    </citation>
    <scope>NUCLEOTIDE SEQUENCE</scope>
    <source>
        <strain evidence="6">NBRC 103408</strain>
    </source>
</reference>
<dbReference type="PROSITE" id="PS50931">
    <property type="entry name" value="HTH_LYSR"/>
    <property type="match status" value="1"/>
</dbReference>
<dbReference type="InterPro" id="IPR036390">
    <property type="entry name" value="WH_DNA-bd_sf"/>
</dbReference>
<dbReference type="RefSeq" id="WP_169561187.1">
    <property type="nucleotide sequence ID" value="NZ_BSNF01000008.1"/>
</dbReference>
<gene>
    <name evidence="6" type="ORF">GCM10007924_23390</name>
</gene>
<evidence type="ECO:0000256" key="2">
    <source>
        <dbReference type="ARBA" id="ARBA00023015"/>
    </source>
</evidence>
<accession>A0ABQ5U5I0</accession>
<dbReference type="Gene3D" id="3.40.190.290">
    <property type="match status" value="1"/>
</dbReference>
<keyword evidence="4" id="KW-0804">Transcription</keyword>
<dbReference type="InterPro" id="IPR000847">
    <property type="entry name" value="LysR_HTH_N"/>
</dbReference>
<evidence type="ECO:0000256" key="4">
    <source>
        <dbReference type="ARBA" id="ARBA00023163"/>
    </source>
</evidence>
<sequence>MGQLEDMAVFAKIVETGGISAAAGQLGIAKSAVSRRLNELETRLGVQLLNRTTRSSTLTEAGRLYYGRTQSILSQVDDLNDALCFDVGELKGTLKVAVPLSFGLLHLAPAVNEFAACHPDLVIDLSFADRQIDLIEEGVDLAIRIAELSDSTLIARRLTTIRHVLCASPAYLAANGVPETPADLASHTLLRYKSPTGRVHHLTDAEGRPHEIAGRTGMRANNGDFLKEACIAGHGIYLMPSFIAWRALQDGRLVRLLPDYGCTELGAYAVYPHTRFLTQRVRVFIDYLSAFLGDTPYWDE</sequence>
<comment type="similarity">
    <text evidence="1">Belongs to the LysR transcriptional regulatory family.</text>
</comment>
<keyword evidence="2" id="KW-0805">Transcription regulation</keyword>
<keyword evidence="7" id="KW-1185">Reference proteome</keyword>
<dbReference type="Pfam" id="PF03466">
    <property type="entry name" value="LysR_substrate"/>
    <property type="match status" value="1"/>
</dbReference>
<evidence type="ECO:0000313" key="7">
    <source>
        <dbReference type="Proteomes" id="UP001161409"/>
    </source>
</evidence>
<dbReference type="InterPro" id="IPR058163">
    <property type="entry name" value="LysR-type_TF_proteobact-type"/>
</dbReference>
<dbReference type="SUPFAM" id="SSF53850">
    <property type="entry name" value="Periplasmic binding protein-like II"/>
    <property type="match status" value="1"/>
</dbReference>
<proteinExistence type="inferred from homology"/>
<evidence type="ECO:0000256" key="3">
    <source>
        <dbReference type="ARBA" id="ARBA00023125"/>
    </source>
</evidence>
<dbReference type="SUPFAM" id="SSF46785">
    <property type="entry name" value="Winged helix' DNA-binding domain"/>
    <property type="match status" value="1"/>
</dbReference>
<dbReference type="Gene3D" id="1.10.10.10">
    <property type="entry name" value="Winged helix-like DNA-binding domain superfamily/Winged helix DNA-binding domain"/>
    <property type="match status" value="1"/>
</dbReference>
<dbReference type="Pfam" id="PF00126">
    <property type="entry name" value="HTH_1"/>
    <property type="match status" value="1"/>
</dbReference>
<evidence type="ECO:0000256" key="1">
    <source>
        <dbReference type="ARBA" id="ARBA00009437"/>
    </source>
</evidence>
<evidence type="ECO:0000259" key="5">
    <source>
        <dbReference type="PROSITE" id="PS50931"/>
    </source>
</evidence>
<dbReference type="Proteomes" id="UP001161409">
    <property type="component" value="Unassembled WGS sequence"/>
</dbReference>
<dbReference type="EMBL" id="BSNF01000008">
    <property type="protein sequence ID" value="GLQ07118.1"/>
    <property type="molecule type" value="Genomic_DNA"/>
</dbReference>
<dbReference type="PANTHER" id="PTHR30537">
    <property type="entry name" value="HTH-TYPE TRANSCRIPTIONAL REGULATOR"/>
    <property type="match status" value="1"/>
</dbReference>
<protein>
    <submittedName>
        <fullName evidence="6">LysR family transcriptional regulator</fullName>
    </submittedName>
</protein>
<dbReference type="PRINTS" id="PR00039">
    <property type="entry name" value="HTHLYSR"/>
</dbReference>
<organism evidence="6 7">
    <name type="scientific">Sneathiella chinensis</name>
    <dbReference type="NCBI Taxonomy" id="349750"/>
    <lineage>
        <taxon>Bacteria</taxon>
        <taxon>Pseudomonadati</taxon>
        <taxon>Pseudomonadota</taxon>
        <taxon>Alphaproteobacteria</taxon>
        <taxon>Sneathiellales</taxon>
        <taxon>Sneathiellaceae</taxon>
        <taxon>Sneathiella</taxon>
    </lineage>
</organism>